<dbReference type="InterPro" id="IPR036291">
    <property type="entry name" value="NAD(P)-bd_dom_sf"/>
</dbReference>
<dbReference type="PRINTS" id="PR00081">
    <property type="entry name" value="GDHRDH"/>
</dbReference>
<keyword evidence="2" id="KW-0560">Oxidoreductase</keyword>
<gene>
    <name evidence="3" type="ORF">SKP52_13110</name>
</gene>
<dbReference type="PANTHER" id="PTHR42760">
    <property type="entry name" value="SHORT-CHAIN DEHYDROGENASES/REDUCTASES FAMILY MEMBER"/>
    <property type="match status" value="1"/>
</dbReference>
<comment type="similarity">
    <text evidence="1">Belongs to the short-chain dehydrogenases/reductases (SDR) family.</text>
</comment>
<dbReference type="FunFam" id="3.40.50.720:FF:000084">
    <property type="entry name" value="Short-chain dehydrogenase reductase"/>
    <property type="match status" value="1"/>
</dbReference>
<dbReference type="InterPro" id="IPR020904">
    <property type="entry name" value="Sc_DH/Rdtase_CS"/>
</dbReference>
<dbReference type="OrthoDB" id="9803333at2"/>
<dbReference type="Pfam" id="PF13561">
    <property type="entry name" value="adh_short_C2"/>
    <property type="match status" value="1"/>
</dbReference>
<organism evidence="3 4">
    <name type="scientific">Sphingopyxis fribergensis</name>
    <dbReference type="NCBI Taxonomy" id="1515612"/>
    <lineage>
        <taxon>Bacteria</taxon>
        <taxon>Pseudomonadati</taxon>
        <taxon>Pseudomonadota</taxon>
        <taxon>Alphaproteobacteria</taxon>
        <taxon>Sphingomonadales</taxon>
        <taxon>Sphingomonadaceae</taxon>
        <taxon>Sphingopyxis</taxon>
    </lineage>
</organism>
<reference evidence="3 4" key="1">
    <citation type="journal article" date="2015" name="Int. J. Syst. Evol. Microbiol.">
        <title>Description of Sphingopyxis fribergensis sp. nov. - a soil bacterium with the ability to degrade styrene and phenylacetic acid.</title>
        <authorList>
            <person name="Oelschlagel M."/>
            <person name="Ruckert C."/>
            <person name="Kalinowski J."/>
            <person name="Schmidt G."/>
            <person name="Schlomann M."/>
            <person name="Tischler D."/>
        </authorList>
    </citation>
    <scope>NUCLEOTIDE SEQUENCE [LARGE SCALE GENOMIC DNA]</scope>
    <source>
        <strain evidence="3 4">Kp5.2</strain>
    </source>
</reference>
<dbReference type="CDD" id="cd05233">
    <property type="entry name" value="SDR_c"/>
    <property type="match status" value="1"/>
</dbReference>
<evidence type="ECO:0000256" key="2">
    <source>
        <dbReference type="ARBA" id="ARBA00023002"/>
    </source>
</evidence>
<protein>
    <submittedName>
        <fullName evidence="3">Short-chain dehydrogenase/reductase SDR</fullName>
    </submittedName>
</protein>
<accession>A0A0A7PHM8</accession>
<dbReference type="InterPro" id="IPR002347">
    <property type="entry name" value="SDR_fam"/>
</dbReference>
<keyword evidence="4" id="KW-1185">Reference proteome</keyword>
<dbReference type="Gene3D" id="3.40.50.720">
    <property type="entry name" value="NAD(P)-binding Rossmann-like Domain"/>
    <property type="match status" value="1"/>
</dbReference>
<dbReference type="GO" id="GO:0016616">
    <property type="term" value="F:oxidoreductase activity, acting on the CH-OH group of donors, NAD or NADP as acceptor"/>
    <property type="evidence" value="ECO:0007669"/>
    <property type="project" value="TreeGrafter"/>
</dbReference>
<evidence type="ECO:0000256" key="1">
    <source>
        <dbReference type="ARBA" id="ARBA00006484"/>
    </source>
</evidence>
<name>A0A0A7PHM8_9SPHN</name>
<evidence type="ECO:0000313" key="4">
    <source>
        <dbReference type="Proteomes" id="UP000030907"/>
    </source>
</evidence>
<dbReference type="PRINTS" id="PR00080">
    <property type="entry name" value="SDRFAMILY"/>
</dbReference>
<dbReference type="Proteomes" id="UP000030907">
    <property type="component" value="Chromosome"/>
</dbReference>
<dbReference type="EMBL" id="CP009122">
    <property type="protein sequence ID" value="AJA09510.1"/>
    <property type="molecule type" value="Genomic_DNA"/>
</dbReference>
<dbReference type="KEGG" id="sphk:SKP52_13110"/>
<dbReference type="PANTHER" id="PTHR42760:SF115">
    <property type="entry name" value="3-OXOACYL-[ACYL-CARRIER-PROTEIN] REDUCTASE FABG"/>
    <property type="match status" value="1"/>
</dbReference>
<dbReference type="HOGENOM" id="CLU_010194_1_0_5"/>
<dbReference type="SUPFAM" id="SSF51735">
    <property type="entry name" value="NAD(P)-binding Rossmann-fold domains"/>
    <property type="match status" value="1"/>
</dbReference>
<dbReference type="STRING" id="1515612.SKP52_13110"/>
<proteinExistence type="inferred from homology"/>
<dbReference type="RefSeq" id="WP_039575283.1">
    <property type="nucleotide sequence ID" value="NZ_CP009122.1"/>
</dbReference>
<evidence type="ECO:0000313" key="3">
    <source>
        <dbReference type="EMBL" id="AJA09510.1"/>
    </source>
</evidence>
<dbReference type="AlphaFoldDB" id="A0A0A7PHM8"/>
<sequence>MSRLKGKVAVITGGNSGIGLATAKLFAEEGAQVVITGRRKQVVDDAVREIGAGAIGIQGDSADPSHHRQLADFVRERFDGADIYIANAGVITITDSHNVSEAEYDTQFAINARGTFFGVQNMAPVLRDGGSIICLGSLASDKVLDGHPVYAGTKAAIGAFARSWALEFKARGIRVNMLSPGPTDTAIIEKLGVAPEDIEGFEAMMAGAIPLGRFGRPEELAEAALFLASDASSFVTGINLRVDGGMALL</sequence>
<dbReference type="PROSITE" id="PS00061">
    <property type="entry name" value="ADH_SHORT"/>
    <property type="match status" value="1"/>
</dbReference>